<dbReference type="Pfam" id="PF00097">
    <property type="entry name" value="zf-C3HC4"/>
    <property type="match status" value="1"/>
</dbReference>
<evidence type="ECO:0000256" key="3">
    <source>
        <dbReference type="ARBA" id="ARBA00022833"/>
    </source>
</evidence>
<evidence type="ECO:0000259" key="5">
    <source>
        <dbReference type="Pfam" id="PF00097"/>
    </source>
</evidence>
<name>A0A1A0HKE3_9ASCO</name>
<dbReference type="OrthoDB" id="4090114at2759"/>
<dbReference type="EMBL" id="LXTC01000001">
    <property type="protein sequence ID" value="OBA24490.1"/>
    <property type="molecule type" value="Genomic_DNA"/>
</dbReference>
<dbReference type="InterPro" id="IPR017907">
    <property type="entry name" value="Znf_RING_CS"/>
</dbReference>
<protein>
    <recommendedName>
        <fullName evidence="5">Zinc finger C3HC4 RING-type domain-containing protein</fullName>
    </recommendedName>
</protein>
<keyword evidence="1" id="KW-0479">Metal-binding</keyword>
<dbReference type="PANTHER" id="PTHR28042">
    <property type="entry name" value="E3 UBIQUITIN-PROTEIN LIGASE COMPLEX SLX5-SLX8 SUBUNIT SLX5"/>
    <property type="match status" value="1"/>
</dbReference>
<evidence type="ECO:0000256" key="1">
    <source>
        <dbReference type="ARBA" id="ARBA00022723"/>
    </source>
</evidence>
<dbReference type="GO" id="GO:0033768">
    <property type="term" value="C:SUMO-targeted ubiquitin ligase complex"/>
    <property type="evidence" value="ECO:0007669"/>
    <property type="project" value="TreeGrafter"/>
</dbReference>
<feature type="domain" description="Zinc finger C3HC4 RING-type" evidence="5">
    <location>
        <begin position="281"/>
        <end position="309"/>
    </location>
</feature>
<reference evidence="6 7" key="1">
    <citation type="submission" date="2016-05" db="EMBL/GenBank/DDBJ databases">
        <title>Comparative genomics of biotechnologically important yeasts.</title>
        <authorList>
            <consortium name="DOE Joint Genome Institute"/>
            <person name="Riley R."/>
            <person name="Haridas S."/>
            <person name="Wolfe K.H."/>
            <person name="Lopes M.R."/>
            <person name="Hittinger C.T."/>
            <person name="Goker M."/>
            <person name="Salamov A."/>
            <person name="Wisecaver J."/>
            <person name="Long T.M."/>
            <person name="Aerts A.L."/>
            <person name="Barry K."/>
            <person name="Choi C."/>
            <person name="Clum A."/>
            <person name="Coughlan A.Y."/>
            <person name="Deshpande S."/>
            <person name="Douglass A.P."/>
            <person name="Hanson S.J."/>
            <person name="Klenk H.-P."/>
            <person name="LaButti K."/>
            <person name="Lapidus A."/>
            <person name="Lindquist E."/>
            <person name="Lipzen A."/>
            <person name="Meier-kolthoff J.P."/>
            <person name="Ohm R.A."/>
            <person name="Otillar R.P."/>
            <person name="Pangilinan J."/>
            <person name="Peng Y."/>
            <person name="Rokas A."/>
            <person name="Rosa C.A."/>
            <person name="Scheuner C."/>
            <person name="Sibirny A.A."/>
            <person name="Slot J.C."/>
            <person name="Stielow J.B."/>
            <person name="Sun H."/>
            <person name="Kurtzman C.P."/>
            <person name="Blackwell M."/>
            <person name="Grigoriev I.V."/>
            <person name="Jeffries T.W."/>
        </authorList>
    </citation>
    <scope>NUCLEOTIDE SEQUENCE [LARGE SCALE GENOMIC DNA]</scope>
    <source>
        <strain evidence="6 7">NRRL YB-4993</strain>
    </source>
</reference>
<dbReference type="InterPro" id="IPR038886">
    <property type="entry name" value="E3_SLX5/Rfp1"/>
</dbReference>
<proteinExistence type="predicted"/>
<comment type="caution">
    <text evidence="6">The sequence shown here is derived from an EMBL/GenBank/DDBJ whole genome shotgun (WGS) entry which is preliminary data.</text>
</comment>
<sequence>MSERAQTKSPTPQVVEVESEDDLGSPVFPSSNYDVLRQNNVIEVTSDASGDEDVEIVAENSTHSNNDDVEITGHTTADPPMYEIEFPGGPPSRPRSIEPTLSRPTVGARSLDTPFSRNVRRRPNPRQNRNLYQARFYPRVQNPLWLSYDDIPAFLAEHSPQTRLFFQGQGDGDISSAIMDRISREEENSLDRKMESENRHNRKVLEKKKGVACDELDGYTNDIAPDDNVMCELCGIVLGEGIPTDFEPDLKYDENLEVHASSSQVMAPWYCIRQCFSTDRELSKRVFAAKCGHVFCGRCIKNIGNRPPSKRGKNSNHMTTLNPQISAPRKCPAEECGVAFNKSKKTFLEIFL</sequence>
<feature type="region of interest" description="Disordered" evidence="4">
    <location>
        <begin position="85"/>
        <end position="125"/>
    </location>
</feature>
<evidence type="ECO:0000256" key="4">
    <source>
        <dbReference type="SAM" id="MobiDB-lite"/>
    </source>
</evidence>
<dbReference type="RefSeq" id="XP_018714971.1">
    <property type="nucleotide sequence ID" value="XM_018853813.1"/>
</dbReference>
<dbReference type="GO" id="GO:0004842">
    <property type="term" value="F:ubiquitin-protein transferase activity"/>
    <property type="evidence" value="ECO:0007669"/>
    <property type="project" value="TreeGrafter"/>
</dbReference>
<accession>A0A1A0HKE3</accession>
<dbReference type="PANTHER" id="PTHR28042:SF1">
    <property type="entry name" value="E3 UBIQUITIN-PROTEIN LIGASE COMPLEX SLX5-SLX8 SUBUNIT SLX5"/>
    <property type="match status" value="1"/>
</dbReference>
<dbReference type="PROSITE" id="PS00518">
    <property type="entry name" value="ZF_RING_1"/>
    <property type="match status" value="1"/>
</dbReference>
<dbReference type="STRING" id="869754.A0A1A0HKE3"/>
<dbReference type="InterPro" id="IPR018957">
    <property type="entry name" value="Znf_C3HC4_RING-type"/>
</dbReference>
<dbReference type="AlphaFoldDB" id="A0A1A0HKE3"/>
<gene>
    <name evidence="6" type="ORF">METBIDRAFT_10625</name>
</gene>
<organism evidence="6 7">
    <name type="scientific">Metschnikowia bicuspidata var. bicuspidata NRRL YB-4993</name>
    <dbReference type="NCBI Taxonomy" id="869754"/>
    <lineage>
        <taxon>Eukaryota</taxon>
        <taxon>Fungi</taxon>
        <taxon>Dikarya</taxon>
        <taxon>Ascomycota</taxon>
        <taxon>Saccharomycotina</taxon>
        <taxon>Pichiomycetes</taxon>
        <taxon>Metschnikowiaceae</taxon>
        <taxon>Metschnikowia</taxon>
    </lineage>
</organism>
<evidence type="ECO:0000256" key="2">
    <source>
        <dbReference type="ARBA" id="ARBA00022771"/>
    </source>
</evidence>
<keyword evidence="3" id="KW-0862">Zinc</keyword>
<keyword evidence="2" id="KW-0863">Zinc-finger</keyword>
<evidence type="ECO:0000313" key="6">
    <source>
        <dbReference type="EMBL" id="OBA24490.1"/>
    </source>
</evidence>
<evidence type="ECO:0000313" key="7">
    <source>
        <dbReference type="Proteomes" id="UP000092555"/>
    </source>
</evidence>
<dbReference type="GO" id="GO:0008270">
    <property type="term" value="F:zinc ion binding"/>
    <property type="evidence" value="ECO:0007669"/>
    <property type="project" value="UniProtKB-KW"/>
</dbReference>
<dbReference type="GeneID" id="30026789"/>
<feature type="region of interest" description="Disordered" evidence="4">
    <location>
        <begin position="1"/>
        <end position="32"/>
    </location>
</feature>
<keyword evidence="7" id="KW-1185">Reference proteome</keyword>
<dbReference type="Proteomes" id="UP000092555">
    <property type="component" value="Unassembled WGS sequence"/>
</dbReference>